<evidence type="ECO:0000313" key="3">
    <source>
        <dbReference type="Proteomes" id="UP000322524"/>
    </source>
</evidence>
<proteinExistence type="predicted"/>
<organism evidence="2 3">
    <name type="scientific">Sutcliffiella horikoshii</name>
    <dbReference type="NCBI Taxonomy" id="79883"/>
    <lineage>
        <taxon>Bacteria</taxon>
        <taxon>Bacillati</taxon>
        <taxon>Bacillota</taxon>
        <taxon>Bacilli</taxon>
        <taxon>Bacillales</taxon>
        <taxon>Bacillaceae</taxon>
        <taxon>Sutcliffiella</taxon>
    </lineage>
</organism>
<gene>
    <name evidence="2" type="ORF">FZC76_19020</name>
</gene>
<keyword evidence="1" id="KW-1133">Transmembrane helix</keyword>
<name>A0A5D4SMQ3_9BACI</name>
<sequence>MVKKVINWKTAFLSLLVLNILIAGVAIFLVLLPKHSKFNLPGKDDDRKRVAFTIQSDKEDLNELIRYYLEKETRRPLNYEVVLTDRVELRGEMTVFERNIPLTMTFMPEVQENGDVVLKQDSMSIGRLQVPVSMVLKYVGDNYPLPSWVKIIPNEQSIYVALQELELQSDTKVIFTKFDVERDDIEFKLLVPVED</sequence>
<dbReference type="AlphaFoldDB" id="A0A5D4SMQ3"/>
<evidence type="ECO:0000313" key="2">
    <source>
        <dbReference type="EMBL" id="TYS63584.1"/>
    </source>
</evidence>
<dbReference type="Pfam" id="PF09911">
    <property type="entry name" value="DUF2140"/>
    <property type="match status" value="1"/>
</dbReference>
<evidence type="ECO:0000256" key="1">
    <source>
        <dbReference type="SAM" id="Phobius"/>
    </source>
</evidence>
<comment type="caution">
    <text evidence="2">The sequence shown here is derived from an EMBL/GenBank/DDBJ whole genome shotgun (WGS) entry which is preliminary data.</text>
</comment>
<keyword evidence="1" id="KW-0812">Transmembrane</keyword>
<reference evidence="2 3" key="1">
    <citation type="submission" date="2019-08" db="EMBL/GenBank/DDBJ databases">
        <title>Bacillus genomes from the desert of Cuatro Cienegas, Coahuila.</title>
        <authorList>
            <person name="Olmedo-Alvarez G."/>
        </authorList>
    </citation>
    <scope>NUCLEOTIDE SEQUENCE [LARGE SCALE GENOMIC DNA]</scope>
    <source>
        <strain evidence="2 3">CH28_1T</strain>
    </source>
</reference>
<dbReference type="OrthoDB" id="2412610at2"/>
<protein>
    <submittedName>
        <fullName evidence="2">DUF2140 family protein</fullName>
    </submittedName>
</protein>
<feature type="transmembrane region" description="Helical" evidence="1">
    <location>
        <begin position="12"/>
        <end position="32"/>
    </location>
</feature>
<dbReference type="STRING" id="79883.GCA_001636495_02623"/>
<keyword evidence="1" id="KW-0472">Membrane</keyword>
<accession>A0A5D4SMQ3</accession>
<dbReference type="EMBL" id="VTEV01000009">
    <property type="protein sequence ID" value="TYS63584.1"/>
    <property type="molecule type" value="Genomic_DNA"/>
</dbReference>
<dbReference type="Proteomes" id="UP000322524">
    <property type="component" value="Unassembled WGS sequence"/>
</dbReference>
<dbReference type="RefSeq" id="WP_148989758.1">
    <property type="nucleotide sequence ID" value="NZ_VTEV01000009.1"/>
</dbReference>
<dbReference type="InterPro" id="IPR018672">
    <property type="entry name" value="DUF2140"/>
</dbReference>